<organism evidence="1 2">
    <name type="scientific">Xylaria arbuscula</name>
    <dbReference type="NCBI Taxonomy" id="114810"/>
    <lineage>
        <taxon>Eukaryota</taxon>
        <taxon>Fungi</taxon>
        <taxon>Dikarya</taxon>
        <taxon>Ascomycota</taxon>
        <taxon>Pezizomycotina</taxon>
        <taxon>Sordariomycetes</taxon>
        <taxon>Xylariomycetidae</taxon>
        <taxon>Xylariales</taxon>
        <taxon>Xylariaceae</taxon>
        <taxon>Xylaria</taxon>
    </lineage>
</organism>
<dbReference type="EMBL" id="JANPWZ010000577">
    <property type="protein sequence ID" value="KAJ3574960.1"/>
    <property type="molecule type" value="Genomic_DNA"/>
</dbReference>
<dbReference type="Proteomes" id="UP001148614">
    <property type="component" value="Unassembled WGS sequence"/>
</dbReference>
<evidence type="ECO:0000313" key="1">
    <source>
        <dbReference type="EMBL" id="KAJ3574960.1"/>
    </source>
</evidence>
<sequence>MATQQSSAVEIIGKLNELTARISSDDVIAKKDVVNLARQLVTTTEQPGNIAAELAFLPFLAVAARVAVQLDLFEHIASATKPITSVELASLSGGS</sequence>
<accession>A0A9W8NGU3</accession>
<proteinExistence type="predicted"/>
<keyword evidence="2" id="KW-1185">Reference proteome</keyword>
<comment type="caution">
    <text evidence="1">The sequence shown here is derived from an EMBL/GenBank/DDBJ whole genome shotgun (WGS) entry which is preliminary data.</text>
</comment>
<evidence type="ECO:0000313" key="2">
    <source>
        <dbReference type="Proteomes" id="UP001148614"/>
    </source>
</evidence>
<gene>
    <name evidence="1" type="ORF">NPX13_g4205</name>
</gene>
<protein>
    <submittedName>
        <fullName evidence="1">Uncharacterized protein</fullName>
    </submittedName>
</protein>
<name>A0A9W8NGU3_9PEZI</name>
<dbReference type="AlphaFoldDB" id="A0A9W8NGU3"/>
<reference evidence="1" key="1">
    <citation type="submission" date="2022-07" db="EMBL/GenBank/DDBJ databases">
        <title>Genome Sequence of Xylaria arbuscula.</title>
        <authorList>
            <person name="Buettner E."/>
        </authorList>
    </citation>
    <scope>NUCLEOTIDE SEQUENCE</scope>
    <source>
        <strain evidence="1">VT107</strain>
    </source>
</reference>